<evidence type="ECO:0000256" key="2">
    <source>
        <dbReference type="SAM" id="SignalP"/>
    </source>
</evidence>
<accession>A0A392QHL8</accession>
<evidence type="ECO:0000313" key="4">
    <source>
        <dbReference type="EMBL" id="MCI23678.1"/>
    </source>
</evidence>
<dbReference type="InterPro" id="IPR008972">
    <property type="entry name" value="Cupredoxin"/>
</dbReference>
<keyword evidence="5" id="KW-1185">Reference proteome</keyword>
<comment type="similarity">
    <text evidence="1">Belongs to the multicopper oxidase family.</text>
</comment>
<dbReference type="Proteomes" id="UP000265520">
    <property type="component" value="Unassembled WGS sequence"/>
</dbReference>
<dbReference type="AlphaFoldDB" id="A0A392QHL8"/>
<dbReference type="EMBL" id="LXQA010137284">
    <property type="protein sequence ID" value="MCI23678.1"/>
    <property type="molecule type" value="Genomic_DNA"/>
</dbReference>
<feature type="signal peptide" evidence="2">
    <location>
        <begin position="1"/>
        <end position="23"/>
    </location>
</feature>
<feature type="non-terminal residue" evidence="4">
    <location>
        <position position="83"/>
    </location>
</feature>
<dbReference type="Gene3D" id="2.60.40.420">
    <property type="entry name" value="Cupredoxins - blue copper proteins"/>
    <property type="match status" value="1"/>
</dbReference>
<protein>
    <submittedName>
        <fullName evidence="4">L-ascorbate oxidase</fullName>
    </submittedName>
</protein>
<feature type="chain" id="PRO_5017365801" evidence="2">
    <location>
        <begin position="24"/>
        <end position="83"/>
    </location>
</feature>
<evidence type="ECO:0000259" key="3">
    <source>
        <dbReference type="Pfam" id="PF07732"/>
    </source>
</evidence>
<comment type="caution">
    <text evidence="4">The sequence shown here is derived from an EMBL/GenBank/DDBJ whole genome shotgun (WGS) entry which is preliminary data.</text>
</comment>
<dbReference type="InterPro" id="IPR011707">
    <property type="entry name" value="Cu-oxidase-like_N"/>
</dbReference>
<dbReference type="GO" id="GO:0005507">
    <property type="term" value="F:copper ion binding"/>
    <property type="evidence" value="ECO:0007669"/>
    <property type="project" value="InterPro"/>
</dbReference>
<reference evidence="4 5" key="1">
    <citation type="journal article" date="2018" name="Front. Plant Sci.">
        <title>Red Clover (Trifolium pratense) and Zigzag Clover (T. medium) - A Picture of Genomic Similarities and Differences.</title>
        <authorList>
            <person name="Dluhosova J."/>
            <person name="Istvanek J."/>
            <person name="Nedelnik J."/>
            <person name="Repkova J."/>
        </authorList>
    </citation>
    <scope>NUCLEOTIDE SEQUENCE [LARGE SCALE GENOMIC DNA]</scope>
    <source>
        <strain evidence="5">cv. 10/8</strain>
        <tissue evidence="4">Leaf</tissue>
    </source>
</reference>
<name>A0A392QHL8_9FABA</name>
<keyword evidence="2" id="KW-0732">Signal</keyword>
<evidence type="ECO:0000313" key="5">
    <source>
        <dbReference type="Proteomes" id="UP000265520"/>
    </source>
</evidence>
<dbReference type="Pfam" id="PF07732">
    <property type="entry name" value="Cu-oxidase_3"/>
    <property type="match status" value="1"/>
</dbReference>
<feature type="domain" description="Plastocyanin-like" evidence="3">
    <location>
        <begin position="33"/>
        <end position="82"/>
    </location>
</feature>
<proteinExistence type="inferred from homology"/>
<organism evidence="4 5">
    <name type="scientific">Trifolium medium</name>
    <dbReference type="NCBI Taxonomy" id="97028"/>
    <lineage>
        <taxon>Eukaryota</taxon>
        <taxon>Viridiplantae</taxon>
        <taxon>Streptophyta</taxon>
        <taxon>Embryophyta</taxon>
        <taxon>Tracheophyta</taxon>
        <taxon>Spermatophyta</taxon>
        <taxon>Magnoliopsida</taxon>
        <taxon>eudicotyledons</taxon>
        <taxon>Gunneridae</taxon>
        <taxon>Pentapetalae</taxon>
        <taxon>rosids</taxon>
        <taxon>fabids</taxon>
        <taxon>Fabales</taxon>
        <taxon>Fabaceae</taxon>
        <taxon>Papilionoideae</taxon>
        <taxon>50 kb inversion clade</taxon>
        <taxon>NPAAA clade</taxon>
        <taxon>Hologalegina</taxon>
        <taxon>IRL clade</taxon>
        <taxon>Trifolieae</taxon>
        <taxon>Trifolium</taxon>
    </lineage>
</organism>
<sequence length="83" mass="9279">MAGFYLVVLLLCVLAVITTTTVAEDPYRFFNWNVTYGDIYPLGVRQQGILINGQFPGPDIHSVTNDNLIINVFNSLDEPFLIS</sequence>
<dbReference type="SUPFAM" id="SSF49503">
    <property type="entry name" value="Cupredoxins"/>
    <property type="match status" value="1"/>
</dbReference>
<evidence type="ECO:0000256" key="1">
    <source>
        <dbReference type="ARBA" id="ARBA00010609"/>
    </source>
</evidence>